<dbReference type="PROSITE" id="PS00463">
    <property type="entry name" value="ZN2_CY6_FUNGAL_1"/>
    <property type="match status" value="1"/>
</dbReference>
<dbReference type="GO" id="GO:0000981">
    <property type="term" value="F:DNA-binding transcription factor activity, RNA polymerase II-specific"/>
    <property type="evidence" value="ECO:0007669"/>
    <property type="project" value="InterPro"/>
</dbReference>
<dbReference type="GO" id="GO:0008270">
    <property type="term" value="F:zinc ion binding"/>
    <property type="evidence" value="ECO:0007669"/>
    <property type="project" value="InterPro"/>
</dbReference>
<dbReference type="CDD" id="cd00067">
    <property type="entry name" value="GAL4"/>
    <property type="match status" value="1"/>
</dbReference>
<dbReference type="EMBL" id="FMSP01000001">
    <property type="protein sequence ID" value="SCV67272.1"/>
    <property type="molecule type" value="Genomic_DNA"/>
</dbReference>
<feature type="domain" description="Zn(2)-C6 fungal-type" evidence="3">
    <location>
        <begin position="54"/>
        <end position="92"/>
    </location>
</feature>
<feature type="compositionally biased region" description="Polar residues" evidence="2">
    <location>
        <begin position="203"/>
        <end position="215"/>
    </location>
</feature>
<evidence type="ECO:0000256" key="1">
    <source>
        <dbReference type="ARBA" id="ARBA00023242"/>
    </source>
</evidence>
<evidence type="ECO:0000259" key="3">
    <source>
        <dbReference type="PROSITE" id="PS50048"/>
    </source>
</evidence>
<gene>
    <name evidence="4" type="ORF">BQ2448_5918</name>
</gene>
<dbReference type="PROSITE" id="PS50048">
    <property type="entry name" value="ZN2_CY6_FUNGAL_2"/>
    <property type="match status" value="1"/>
</dbReference>
<dbReference type="InterPro" id="IPR001138">
    <property type="entry name" value="Zn2Cys6_DnaBD"/>
</dbReference>
<protein>
    <submittedName>
        <fullName evidence="4">BQ2448_5918 protein</fullName>
    </submittedName>
</protein>
<dbReference type="SMART" id="SM00066">
    <property type="entry name" value="GAL4"/>
    <property type="match status" value="1"/>
</dbReference>
<proteinExistence type="predicted"/>
<dbReference type="SUPFAM" id="SSF57701">
    <property type="entry name" value="Zn2/Cys6 DNA-binding domain"/>
    <property type="match status" value="1"/>
</dbReference>
<sequence>MVTRVAAATSGPVASTSTSSSAAAVSLPRHPPSHSPPSDSNERAPKKQKRVTKACDQCRRRRVKCEAFPDAPSIDSPCVVCNEQGTSHECTFTRPTRKRGPQAGLTKNLAERITGLERFVGYLLAVEGEDALMANYRAFFDQSDSETDASAQMVAWNRSQLPHLLENLTINPNASSGPTTVKQEQQHLESESGVLDVVMDGSSPANGPASAQTLHDMSPAASASTSGTATRVALFDARSQAAASVDGLCKRLRTLAHAAIPDYFFSDPLQGGFAALKGAGIEGDGAVANLPSSGVLSLPDEAIRNQMLDVYFHQIVLPSLPILDRAQFFSWSAHLPATDAATSVAAQALPAELYLSVFAVVAPYLHSD</sequence>
<dbReference type="OrthoDB" id="39175at2759"/>
<dbReference type="CDD" id="cd12148">
    <property type="entry name" value="fungal_TF_MHR"/>
    <property type="match status" value="1"/>
</dbReference>
<dbReference type="InterPro" id="IPR036864">
    <property type="entry name" value="Zn2-C6_fun-type_DNA-bd_sf"/>
</dbReference>
<feature type="region of interest" description="Disordered" evidence="2">
    <location>
        <begin position="1"/>
        <end position="53"/>
    </location>
</feature>
<accession>A0A238EZI7</accession>
<keyword evidence="1" id="KW-0539">Nucleus</keyword>
<reference evidence="5" key="1">
    <citation type="submission" date="2016-09" db="EMBL/GenBank/DDBJ databases">
        <authorList>
            <person name="Jeantristanb JTB J.-T."/>
            <person name="Ricardo R."/>
        </authorList>
    </citation>
    <scope>NUCLEOTIDE SEQUENCE [LARGE SCALE GENOMIC DNA]</scope>
</reference>
<organism evidence="4 5">
    <name type="scientific">Microbotryum intermedium</name>
    <dbReference type="NCBI Taxonomy" id="269621"/>
    <lineage>
        <taxon>Eukaryota</taxon>
        <taxon>Fungi</taxon>
        <taxon>Dikarya</taxon>
        <taxon>Basidiomycota</taxon>
        <taxon>Pucciniomycotina</taxon>
        <taxon>Microbotryomycetes</taxon>
        <taxon>Microbotryales</taxon>
        <taxon>Microbotryaceae</taxon>
        <taxon>Microbotryum</taxon>
    </lineage>
</organism>
<dbReference type="InterPro" id="IPR050797">
    <property type="entry name" value="Carb_Metab_Trans_Reg"/>
</dbReference>
<feature type="region of interest" description="Disordered" evidence="2">
    <location>
        <begin position="200"/>
        <end position="222"/>
    </location>
</feature>
<dbReference type="Pfam" id="PF00172">
    <property type="entry name" value="Zn_clus"/>
    <property type="match status" value="1"/>
</dbReference>
<name>A0A238EZI7_9BASI</name>
<keyword evidence="5" id="KW-1185">Reference proteome</keyword>
<evidence type="ECO:0000256" key="2">
    <source>
        <dbReference type="SAM" id="MobiDB-lite"/>
    </source>
</evidence>
<dbReference type="PANTHER" id="PTHR31668">
    <property type="entry name" value="GLUCOSE TRANSPORT TRANSCRIPTION REGULATOR RGT1-RELATED-RELATED"/>
    <property type="match status" value="1"/>
</dbReference>
<feature type="compositionally biased region" description="Low complexity" evidence="2">
    <location>
        <begin position="1"/>
        <end position="28"/>
    </location>
</feature>
<evidence type="ECO:0000313" key="5">
    <source>
        <dbReference type="Proteomes" id="UP000198372"/>
    </source>
</evidence>
<dbReference type="Proteomes" id="UP000198372">
    <property type="component" value="Unassembled WGS sequence"/>
</dbReference>
<evidence type="ECO:0000313" key="4">
    <source>
        <dbReference type="EMBL" id="SCV67272.1"/>
    </source>
</evidence>
<dbReference type="AlphaFoldDB" id="A0A238EZI7"/>
<dbReference type="Gene3D" id="4.10.240.10">
    <property type="entry name" value="Zn(2)-C6 fungal-type DNA-binding domain"/>
    <property type="match status" value="1"/>
</dbReference>
<dbReference type="STRING" id="269621.A0A238EZI7"/>